<dbReference type="EMBL" id="QYZP01000002">
    <property type="protein sequence ID" value="RJN31902.1"/>
    <property type="molecule type" value="Genomic_DNA"/>
</dbReference>
<protein>
    <submittedName>
        <fullName evidence="2">Dihydrofolate reductase</fullName>
    </submittedName>
</protein>
<dbReference type="InterPro" id="IPR024072">
    <property type="entry name" value="DHFR-like_dom_sf"/>
</dbReference>
<evidence type="ECO:0000313" key="3">
    <source>
        <dbReference type="Proteomes" id="UP000266615"/>
    </source>
</evidence>
<evidence type="ECO:0000313" key="2">
    <source>
        <dbReference type="EMBL" id="RJN31902.1"/>
    </source>
</evidence>
<dbReference type="InterPro" id="IPR050765">
    <property type="entry name" value="Riboflavin_Biosynth_HTPR"/>
</dbReference>
<dbReference type="GO" id="GO:0008703">
    <property type="term" value="F:5-amino-6-(5-phosphoribosylamino)uracil reductase activity"/>
    <property type="evidence" value="ECO:0007669"/>
    <property type="project" value="InterPro"/>
</dbReference>
<dbReference type="GO" id="GO:0009231">
    <property type="term" value="P:riboflavin biosynthetic process"/>
    <property type="evidence" value="ECO:0007669"/>
    <property type="project" value="InterPro"/>
</dbReference>
<keyword evidence="3" id="KW-1185">Reference proteome</keyword>
<dbReference type="PANTHER" id="PTHR38011:SF11">
    <property type="entry name" value="2,5-DIAMINO-6-RIBOSYLAMINO-4(3H)-PYRIMIDINONE 5'-PHOSPHATE REDUCTASE"/>
    <property type="match status" value="1"/>
</dbReference>
<dbReference type="InterPro" id="IPR002734">
    <property type="entry name" value="RibDG_C"/>
</dbReference>
<evidence type="ECO:0000259" key="1">
    <source>
        <dbReference type="Pfam" id="PF01872"/>
    </source>
</evidence>
<proteinExistence type="predicted"/>
<dbReference type="Pfam" id="PF01872">
    <property type="entry name" value="RibD_C"/>
    <property type="match status" value="1"/>
</dbReference>
<dbReference type="AlphaFoldDB" id="A0A3A4F102"/>
<organism evidence="2 3">
    <name type="scientific">Nesterenkonia natronophila</name>
    <dbReference type="NCBI Taxonomy" id="2174932"/>
    <lineage>
        <taxon>Bacteria</taxon>
        <taxon>Bacillati</taxon>
        <taxon>Actinomycetota</taxon>
        <taxon>Actinomycetes</taxon>
        <taxon>Micrococcales</taxon>
        <taxon>Micrococcaceae</taxon>
        <taxon>Nesterenkonia</taxon>
    </lineage>
</organism>
<feature type="domain" description="Bacterial bifunctional deaminase-reductase C-terminal" evidence="1">
    <location>
        <begin position="9"/>
        <end position="157"/>
    </location>
</feature>
<dbReference type="SUPFAM" id="SSF53597">
    <property type="entry name" value="Dihydrofolate reductase-like"/>
    <property type="match status" value="1"/>
</dbReference>
<dbReference type="OrthoDB" id="7949219at2"/>
<name>A0A3A4F102_9MICC</name>
<dbReference type="PANTHER" id="PTHR38011">
    <property type="entry name" value="DIHYDROFOLATE REDUCTASE FAMILY PROTEIN (AFU_ORTHOLOGUE AFUA_8G06820)"/>
    <property type="match status" value="1"/>
</dbReference>
<dbReference type="Gene3D" id="3.40.430.10">
    <property type="entry name" value="Dihydrofolate Reductase, subunit A"/>
    <property type="match status" value="1"/>
</dbReference>
<dbReference type="Proteomes" id="UP000266615">
    <property type="component" value="Unassembled WGS sequence"/>
</dbReference>
<accession>A0A3A4F102</accession>
<gene>
    <name evidence="2" type="ORF">D3250_07255</name>
</gene>
<sequence length="184" mass="19420">MDGAMTTFIYSAAASADGYIAGPGGDMQWLRAFMGGDPDPLLEKMIPQVTALLIGRTTFDGDDPNAGDSKKEGAFEGRWEGPQIVLTHRPAEGAAEGFTFTHSLEEAIETARQAAGTDGMVHVLGADVARQCLEAGVLDEVLLATVPIFLGGGTPALRGAKRSFPLEVVTRSPNGSTCHYRVLR</sequence>
<comment type="caution">
    <text evidence="2">The sequence shown here is derived from an EMBL/GenBank/DDBJ whole genome shotgun (WGS) entry which is preliminary data.</text>
</comment>
<reference evidence="2 3" key="1">
    <citation type="submission" date="2018-09" db="EMBL/GenBank/DDBJ databases">
        <title>Nesterenkonia natronophila sp. nov., an alkaliphilic actinobacteriume isolated from a soda lake, and emended description of the genus Nesterenkonia.</title>
        <authorList>
            <person name="Menes R.J."/>
            <person name="Iriarte A."/>
        </authorList>
    </citation>
    <scope>NUCLEOTIDE SEQUENCE [LARGE SCALE GENOMIC DNA]</scope>
    <source>
        <strain evidence="2 3">M8</strain>
    </source>
</reference>